<evidence type="ECO:0000313" key="4">
    <source>
        <dbReference type="Proteomes" id="UP000295511"/>
    </source>
</evidence>
<dbReference type="PANTHER" id="PTHR46609">
    <property type="entry name" value="EXONUCLEASE, PHAGE-TYPE/RECB, C-TERMINAL DOMAIN-CONTAINING PROTEIN"/>
    <property type="match status" value="1"/>
</dbReference>
<keyword evidence="4" id="KW-1185">Reference proteome</keyword>
<dbReference type="OrthoDB" id="1245848at2"/>
<dbReference type="InterPro" id="IPR011604">
    <property type="entry name" value="PDDEXK-like_dom_sf"/>
</dbReference>
<dbReference type="InterPro" id="IPR056911">
    <property type="entry name" value="Phage_Znf_bind_put"/>
</dbReference>
<dbReference type="InterPro" id="IPR051703">
    <property type="entry name" value="NF-kappa-B_Signaling_Reg"/>
</dbReference>
<proteinExistence type="predicted"/>
<feature type="domain" description="YqaJ viral recombinase" evidence="1">
    <location>
        <begin position="89"/>
        <end position="203"/>
    </location>
</feature>
<protein>
    <submittedName>
        <fullName evidence="3">Uncharacterized protein</fullName>
    </submittedName>
</protein>
<dbReference type="Proteomes" id="UP000295511">
    <property type="component" value="Unassembled WGS sequence"/>
</dbReference>
<comment type="caution">
    <text evidence="3">The sequence shown here is derived from an EMBL/GenBank/DDBJ whole genome shotgun (WGS) entry which is preliminary data.</text>
</comment>
<organism evidence="3 4">
    <name type="scientific">Arthrobacter terricola</name>
    <dbReference type="NCBI Taxonomy" id="2547396"/>
    <lineage>
        <taxon>Bacteria</taxon>
        <taxon>Bacillati</taxon>
        <taxon>Actinomycetota</taxon>
        <taxon>Actinomycetes</taxon>
        <taxon>Micrococcales</taxon>
        <taxon>Micrococcaceae</taxon>
        <taxon>Arthrobacter</taxon>
    </lineage>
</organism>
<feature type="domain" description="DNA-binding phage zinc finger" evidence="2">
    <location>
        <begin position="40"/>
        <end position="81"/>
    </location>
</feature>
<evidence type="ECO:0000259" key="1">
    <source>
        <dbReference type="Pfam" id="PF09588"/>
    </source>
</evidence>
<dbReference type="AlphaFoldDB" id="A0A4R5K8E5"/>
<dbReference type="SUPFAM" id="SSF52980">
    <property type="entry name" value="Restriction endonuclease-like"/>
    <property type="match status" value="1"/>
</dbReference>
<dbReference type="InterPro" id="IPR011335">
    <property type="entry name" value="Restrct_endonuc-II-like"/>
</dbReference>
<gene>
    <name evidence="3" type="ORF">E1809_24170</name>
</gene>
<accession>A0A4R5K8E5</accession>
<dbReference type="Gene3D" id="3.90.320.10">
    <property type="match status" value="1"/>
</dbReference>
<dbReference type="CDD" id="cd22343">
    <property type="entry name" value="PDDEXK_lambda_exonuclease-like"/>
    <property type="match status" value="1"/>
</dbReference>
<dbReference type="Pfam" id="PF09588">
    <property type="entry name" value="YqaJ"/>
    <property type="match status" value="1"/>
</dbReference>
<reference evidence="3 4" key="1">
    <citation type="submission" date="2019-03" db="EMBL/GenBank/DDBJ databases">
        <title>Whole genome sequence of Arthrobacter sp JH1-1.</title>
        <authorList>
            <person name="Trinh H.N."/>
        </authorList>
    </citation>
    <scope>NUCLEOTIDE SEQUENCE [LARGE SCALE GENOMIC DNA]</scope>
    <source>
        <strain evidence="3 4">JH1-1</strain>
    </source>
</reference>
<sequence length="273" mass="30003">MTLHTYPELEQGSDEWLQARCGILTASVMGNIVSSRQPTAIETDCPECGAEASGPCVGKRSPSPLKTLHSARAAAARELDRIITADTASETAMGLIMTLAAERITGRVEPVQQSRAMERGTLDEPYARDAYSTHHARVTELGFMVRDFDGFRIGYSPDGLVGEDGLIEIKSRLQKIQLRTVLADEVPNENMAQLQTGLLVCGRPWIDYTSYCGGMKLWTKRVYPDPAWHAAILDGAAQLETIASNMVSDYLEATAGMPDTERIDHYLELELKL</sequence>
<dbReference type="RefSeq" id="WP_133206799.1">
    <property type="nucleotide sequence ID" value="NZ_SMRU01000047.1"/>
</dbReference>
<dbReference type="PANTHER" id="PTHR46609:SF6">
    <property type="entry name" value="EXONUCLEASE, PHAGE-TYPE_RECB, C-TERMINAL DOMAIN-CONTAINING PROTEIN-RELATED"/>
    <property type="match status" value="1"/>
</dbReference>
<evidence type="ECO:0000313" key="3">
    <source>
        <dbReference type="EMBL" id="TDF88119.1"/>
    </source>
</evidence>
<name>A0A4R5K8E5_9MICC</name>
<dbReference type="EMBL" id="SMRU01000047">
    <property type="protein sequence ID" value="TDF88119.1"/>
    <property type="molecule type" value="Genomic_DNA"/>
</dbReference>
<dbReference type="Pfam" id="PF24623">
    <property type="entry name" value="Phage_zn_bind_8"/>
    <property type="match status" value="1"/>
</dbReference>
<evidence type="ECO:0000259" key="2">
    <source>
        <dbReference type="Pfam" id="PF24623"/>
    </source>
</evidence>
<dbReference type="InterPro" id="IPR019080">
    <property type="entry name" value="YqaJ_viral_recombinase"/>
</dbReference>